<name>A0ACC3A835_9EURO</name>
<gene>
    <name evidence="1" type="ORF">H2198_004617</name>
</gene>
<accession>A0ACC3A835</accession>
<dbReference type="Proteomes" id="UP001172386">
    <property type="component" value="Unassembled WGS sequence"/>
</dbReference>
<dbReference type="EMBL" id="JAPDRQ010000070">
    <property type="protein sequence ID" value="KAJ9657017.1"/>
    <property type="molecule type" value="Genomic_DNA"/>
</dbReference>
<protein>
    <submittedName>
        <fullName evidence="1">Uncharacterized protein</fullName>
    </submittedName>
</protein>
<comment type="caution">
    <text evidence="1">The sequence shown here is derived from an EMBL/GenBank/DDBJ whole genome shotgun (WGS) entry which is preliminary data.</text>
</comment>
<keyword evidence="2" id="KW-1185">Reference proteome</keyword>
<organism evidence="1 2">
    <name type="scientific">Neophaeococcomyces mojaviensis</name>
    <dbReference type="NCBI Taxonomy" id="3383035"/>
    <lineage>
        <taxon>Eukaryota</taxon>
        <taxon>Fungi</taxon>
        <taxon>Dikarya</taxon>
        <taxon>Ascomycota</taxon>
        <taxon>Pezizomycotina</taxon>
        <taxon>Eurotiomycetes</taxon>
        <taxon>Chaetothyriomycetidae</taxon>
        <taxon>Chaetothyriales</taxon>
        <taxon>Chaetothyriales incertae sedis</taxon>
        <taxon>Neophaeococcomyces</taxon>
    </lineage>
</organism>
<evidence type="ECO:0000313" key="1">
    <source>
        <dbReference type="EMBL" id="KAJ9657017.1"/>
    </source>
</evidence>
<reference evidence="1" key="1">
    <citation type="submission" date="2022-10" db="EMBL/GenBank/DDBJ databases">
        <title>Culturing micro-colonial fungi from biological soil crusts in the Mojave desert and describing Neophaeococcomyces mojavensis, and introducing the new genera and species Taxawa tesnikishii.</title>
        <authorList>
            <person name="Kurbessoian T."/>
            <person name="Stajich J.E."/>
        </authorList>
    </citation>
    <scope>NUCLEOTIDE SEQUENCE</scope>
    <source>
        <strain evidence="1">JES_112</strain>
    </source>
</reference>
<evidence type="ECO:0000313" key="2">
    <source>
        <dbReference type="Proteomes" id="UP001172386"/>
    </source>
</evidence>
<proteinExistence type="predicted"/>
<sequence length="343" mass="36554">MPTLKSFAFLVLFVVSGVLGDEFPLTRFPLYTQLTQAAAYCASSVSRTYRVSYGCDSVTPAGCLCTNAVSSSKVAYAIQSCIGDYYDRSILTSATQLWASYCLTNAGVSAQDETILQDIPLYTQATFTVGYCVERQTALFITSFGCDDYTKAPCMCGNSASSMRVNDAIQSCVGTYVDGAQGTASALWSSYCDLNLKQPAVRSVGAPVSVSATLTASGSGSTQTGSKTTRSADSTPLQTSQNSPSSPTDEQDTSTDSSSSSSGGPSINWEAIGAVIGVVGIIVAVGIAWWTNRHNQWIQNALVHMRLGQNQRPQHHGMVNLQEHDTPNMYGNHMPMQPPKAWA</sequence>